<reference evidence="3" key="1">
    <citation type="submission" date="2025-08" db="UniProtKB">
        <authorList>
            <consortium name="RefSeq"/>
        </authorList>
    </citation>
    <scope>IDENTIFICATION</scope>
    <source>
        <strain evidence="3">Mau12</strain>
        <tissue evidence="3">Whole Body</tissue>
    </source>
</reference>
<proteinExistence type="predicted"/>
<accession>A0A6P8K6S1</accession>
<name>A0A6P8K6S1_DROMA</name>
<organism evidence="2 3">
    <name type="scientific">Drosophila mauritiana</name>
    <name type="common">Fruit fly</name>
    <dbReference type="NCBI Taxonomy" id="7226"/>
    <lineage>
        <taxon>Eukaryota</taxon>
        <taxon>Metazoa</taxon>
        <taxon>Ecdysozoa</taxon>
        <taxon>Arthropoda</taxon>
        <taxon>Hexapoda</taxon>
        <taxon>Insecta</taxon>
        <taxon>Pterygota</taxon>
        <taxon>Neoptera</taxon>
        <taxon>Endopterygota</taxon>
        <taxon>Diptera</taxon>
        <taxon>Brachycera</taxon>
        <taxon>Muscomorpha</taxon>
        <taxon>Ephydroidea</taxon>
        <taxon>Drosophilidae</taxon>
        <taxon>Drosophila</taxon>
        <taxon>Sophophora</taxon>
    </lineage>
</organism>
<keyword evidence="2" id="KW-1185">Reference proteome</keyword>
<sequence length="286" mass="33774">MLKRPALVYRCLQTSVKRPYHLNALEHLRKIEILKPESQPSQKPKKIGDGSIGVIHVIKNEYYGRPNPLHRKFLEDLEQQQDRRKKSNLSLKEEKREDLEKMMKECQKLFKEITMQANDGDVKKICKELAQKEKLDKEKIKKKCRELAAREKCEKDKMKKKCKKLLKKDKCKKKKTCKEEKPCEEEDPCEKKSCCPKDPCAKKPKKVDPCKKKDPCKKEDPCKKKAVNWKKKCKEVAEREQCKKLAEKKKFKKMIRICKNLAAKAKCKKMAEKEMCRKKAKKGKKK</sequence>
<evidence type="ECO:0000313" key="3">
    <source>
        <dbReference type="RefSeq" id="XP_033164600.1"/>
    </source>
</evidence>
<dbReference type="GeneID" id="117143851"/>
<evidence type="ECO:0000256" key="1">
    <source>
        <dbReference type="SAM" id="Coils"/>
    </source>
</evidence>
<dbReference type="AlphaFoldDB" id="A0A6P8K6S1"/>
<protein>
    <submittedName>
        <fullName evidence="3">Sperm-specific protein Don juan</fullName>
    </submittedName>
</protein>
<dbReference type="RefSeq" id="XP_033164600.1">
    <property type="nucleotide sequence ID" value="XM_033308709.1"/>
</dbReference>
<feature type="coiled-coil region" evidence="1">
    <location>
        <begin position="74"/>
        <end position="168"/>
    </location>
</feature>
<gene>
    <name evidence="3" type="primary">LOC117143851</name>
</gene>
<dbReference type="CTD" id="40839"/>
<keyword evidence="1" id="KW-0175">Coiled coil</keyword>
<dbReference type="Proteomes" id="UP000515162">
    <property type="component" value="Chromosome 3R"/>
</dbReference>
<evidence type="ECO:0000313" key="2">
    <source>
        <dbReference type="Proteomes" id="UP000515162"/>
    </source>
</evidence>